<evidence type="ECO:0000313" key="2">
    <source>
        <dbReference type="EMBL" id="TKA96901.1"/>
    </source>
</evidence>
<dbReference type="Proteomes" id="UP000306340">
    <property type="component" value="Unassembled WGS sequence"/>
</dbReference>
<evidence type="ECO:0000256" key="1">
    <source>
        <dbReference type="SAM" id="MobiDB-lite"/>
    </source>
</evidence>
<proteinExistence type="predicted"/>
<accession>A0A4U0Z3A2</accession>
<reference evidence="2 3" key="1">
    <citation type="submission" date="2019-04" db="EMBL/GenBank/DDBJ databases">
        <title>Crypto-aerobic microbial life in anoxic (sulfidic) marine sediments.</title>
        <authorList>
            <person name="Bhattacharya S."/>
            <person name="Roy C."/>
            <person name="Mondal N."/>
            <person name="Sarkar J."/>
            <person name="Mandal S."/>
            <person name="Rameez M.J."/>
            <person name="Ghosh W."/>
        </authorList>
    </citation>
    <scope>NUCLEOTIDE SEQUENCE [LARGE SCALE GENOMIC DNA]</scope>
    <source>
        <strain evidence="2 3">SBBC</strain>
    </source>
</reference>
<dbReference type="EMBL" id="SWAU01000068">
    <property type="protein sequence ID" value="TKA96901.1"/>
    <property type="molecule type" value="Genomic_DNA"/>
</dbReference>
<feature type="region of interest" description="Disordered" evidence="1">
    <location>
        <begin position="291"/>
        <end position="310"/>
    </location>
</feature>
<evidence type="ECO:0000313" key="3">
    <source>
        <dbReference type="Proteomes" id="UP000306340"/>
    </source>
</evidence>
<organism evidence="2 3">
    <name type="scientific">Cereibacter changlensis</name>
    <dbReference type="NCBI Taxonomy" id="402884"/>
    <lineage>
        <taxon>Bacteria</taxon>
        <taxon>Pseudomonadati</taxon>
        <taxon>Pseudomonadota</taxon>
        <taxon>Alphaproteobacteria</taxon>
        <taxon>Rhodobacterales</taxon>
        <taxon>Paracoccaceae</taxon>
        <taxon>Cereibacter</taxon>
    </lineage>
</organism>
<comment type="caution">
    <text evidence="2">The sequence shown here is derived from an EMBL/GenBank/DDBJ whole genome shotgun (WGS) entry which is preliminary data.</text>
</comment>
<dbReference type="Pfam" id="PF10123">
    <property type="entry name" value="Mu-like_Pro"/>
    <property type="match status" value="1"/>
</dbReference>
<dbReference type="InterPro" id="IPR012106">
    <property type="entry name" value="Phage_Mu_Gp1"/>
</dbReference>
<evidence type="ECO:0008006" key="4">
    <source>
        <dbReference type="Google" id="ProtNLM"/>
    </source>
</evidence>
<sequence length="335" mass="35194">MVGGDPARAIRHVSAMANASFLQLSGTALNVEGSAAPDWVQLVPAGPAVEGRDGRRWTMADPERLVAAFEKHGADLPVDFEHATQIKGGRGEPAPAVGWIKAIEARNGALWGRVDWNADGANAVATRAYRYLSPVFRFDPVTKAVLAMVSAGLTNNPNLHLAALNAAQPETETLPMDKAVLEALGLKPDATAADAVVAINQLQVAKTTALNAAAHPDPEHFVPRADHQLALNRIAGFETEAKTRAEAEILGAVEAAVAAGKIAPASKEYHLASCRTEGGLERFRAMIGSAPSITAPSGADRKDPPGAEPALSAEELAMCRQFNMTPEAFALAKKE</sequence>
<gene>
    <name evidence="2" type="ORF">FAZ78_09015</name>
</gene>
<name>A0A4U0Z3A2_9RHOB</name>
<dbReference type="PIRSF" id="PIRSF016624">
    <property type="entry name" value="Mu_prophg_I"/>
    <property type="match status" value="1"/>
</dbReference>
<protein>
    <recommendedName>
        <fullName evidence="4">Mu-like prophage I protein</fullName>
    </recommendedName>
</protein>
<dbReference type="AlphaFoldDB" id="A0A4U0Z3A2"/>